<feature type="region of interest" description="Disordered" evidence="1">
    <location>
        <begin position="158"/>
        <end position="323"/>
    </location>
</feature>
<comment type="caution">
    <text evidence="3">The sequence shown here is derived from an EMBL/GenBank/DDBJ whole genome shotgun (WGS) entry which is preliminary data.</text>
</comment>
<feature type="compositionally biased region" description="Low complexity" evidence="1">
    <location>
        <begin position="226"/>
        <end position="243"/>
    </location>
</feature>
<evidence type="ECO:0000256" key="2">
    <source>
        <dbReference type="SAM" id="Phobius"/>
    </source>
</evidence>
<dbReference type="HOGENOM" id="CLU_359098_0_0_1"/>
<protein>
    <submittedName>
        <fullName evidence="3">Uncharacterized protein</fullName>
    </submittedName>
</protein>
<feature type="transmembrane region" description="Helical" evidence="2">
    <location>
        <begin position="749"/>
        <end position="768"/>
    </location>
</feature>
<feature type="compositionally biased region" description="Low complexity" evidence="1">
    <location>
        <begin position="259"/>
        <end position="269"/>
    </location>
</feature>
<dbReference type="AlphaFoldDB" id="K1VJK4"/>
<gene>
    <name evidence="3" type="ORF">A1Q2_01346</name>
</gene>
<feature type="transmembrane region" description="Helical" evidence="2">
    <location>
        <begin position="469"/>
        <end position="493"/>
    </location>
</feature>
<dbReference type="InParanoid" id="K1VJK4"/>
<feature type="transmembrane region" description="Helical" evidence="2">
    <location>
        <begin position="578"/>
        <end position="597"/>
    </location>
</feature>
<feature type="transmembrane region" description="Helical" evidence="2">
    <location>
        <begin position="684"/>
        <end position="705"/>
    </location>
</feature>
<name>K1VJK4_TRIAC</name>
<accession>K1VJK4</accession>
<reference evidence="3 4" key="1">
    <citation type="journal article" date="2012" name="Eukaryot. Cell">
        <title>Genome sequence of the Trichosporon asahii environmental strain CBS 8904.</title>
        <authorList>
            <person name="Yang R.Y."/>
            <person name="Li H.T."/>
            <person name="Zhu H."/>
            <person name="Zhou G.P."/>
            <person name="Wang M."/>
            <person name="Wang L."/>
        </authorList>
    </citation>
    <scope>NUCLEOTIDE SEQUENCE [LARGE SCALE GENOMIC DNA]</scope>
    <source>
        <strain evidence="3 4">CBS 8904</strain>
    </source>
</reference>
<dbReference type="OrthoDB" id="10631966at2759"/>
<evidence type="ECO:0000313" key="3">
    <source>
        <dbReference type="EMBL" id="EKD04315.1"/>
    </source>
</evidence>
<feature type="compositionally biased region" description="Basic residues" evidence="1">
    <location>
        <begin position="116"/>
        <end position="125"/>
    </location>
</feature>
<keyword evidence="4" id="KW-1185">Reference proteome</keyword>
<dbReference type="EMBL" id="AMBO01000227">
    <property type="protein sequence ID" value="EKD04315.1"/>
    <property type="molecule type" value="Genomic_DNA"/>
</dbReference>
<feature type="transmembrane region" description="Helical" evidence="2">
    <location>
        <begin position="428"/>
        <end position="448"/>
    </location>
</feature>
<feature type="transmembrane region" description="Helical" evidence="2">
    <location>
        <begin position="717"/>
        <end position="737"/>
    </location>
</feature>
<proteinExistence type="predicted"/>
<sequence length="780" mass="83687">MQHLSTFRTSTGKARLICSSRTTPVKCSNGSASDQGGHLPADSHVDNAVRTPMSALANLPSTLGVYLIAVMRAVAEVRILGYGLPLAATLLTLDCPPTSPSPNTFLRKPSISMPRRSYREHRARRSAQQIRDDDSVASYSTLGSYTAYTGSVAGSYAGSAAPGTAASSGHRPRTSSTARELSELELRSRLSPPPARSASPHVRSLSPSLDGSILRSRSPGLGESALSPRLSPSISGLSSVSELPGKEQIGFPSGPERLSSNFSLGSSSDSMRERAPATASVLLDGKPLPAEHTNGTANAEKEKKLEKRRVEDEKRRKRARNEEKWRKVRAREAAHDAPIRRWARFVQNRVGTKGAVLLAVLGCWGIRILLAWASLSFAPLCRAALHYPTQALSIAHLSVESVLWSASVAWAMCEGWREGRTLRTRVGAIVYLVLSPAPVLSSLLLQWVQASCLVWEKLTPRARTVPLGVIAWALLAASSGWDAACAALLVVAVTLDSRMWAYVPSFLTYAVGKWIWLGKRGKGYFPRLLVAVGFAWTVLGSASSSPLRVQVGHVVQVLVSLLTKDGLVALGEKLSEVFSLYTLWIVAALAPSAYLLLRASHVLRPSPGEPATHDSIPATVRLLPIALTATTAAIAISLPATSRVADTALPLLPLALASSLRGDDDEWAVAVQAAQVANIAMWPALAKFGLLPLTVWAIGWSYVVGAKRDAPDPILRIHQMITTFLTTLAPFMPLLAPFVPDTTMGYLKYAQEGFIVASLGLLILWANIRLLKSAWAIGAL</sequence>
<keyword evidence="2" id="KW-1133">Transmembrane helix</keyword>
<feature type="transmembrane region" description="Helical" evidence="2">
    <location>
        <begin position="524"/>
        <end position="542"/>
    </location>
</feature>
<feature type="region of interest" description="Disordered" evidence="1">
    <location>
        <begin position="98"/>
        <end position="134"/>
    </location>
</feature>
<keyword evidence="2" id="KW-0472">Membrane</keyword>
<evidence type="ECO:0000313" key="4">
    <source>
        <dbReference type="Proteomes" id="UP000006757"/>
    </source>
</evidence>
<organism evidence="3 4">
    <name type="scientific">Trichosporon asahii var. asahii (strain CBS 8904)</name>
    <name type="common">Yeast</name>
    <dbReference type="NCBI Taxonomy" id="1220162"/>
    <lineage>
        <taxon>Eukaryota</taxon>
        <taxon>Fungi</taxon>
        <taxon>Dikarya</taxon>
        <taxon>Basidiomycota</taxon>
        <taxon>Agaricomycotina</taxon>
        <taxon>Tremellomycetes</taxon>
        <taxon>Trichosporonales</taxon>
        <taxon>Trichosporonaceae</taxon>
        <taxon>Trichosporon</taxon>
    </lineage>
</organism>
<feature type="transmembrane region" description="Helical" evidence="2">
    <location>
        <begin position="354"/>
        <end position="375"/>
    </location>
</feature>
<feature type="transmembrane region" description="Helical" evidence="2">
    <location>
        <begin position="618"/>
        <end position="640"/>
    </location>
</feature>
<dbReference type="Proteomes" id="UP000006757">
    <property type="component" value="Unassembled WGS sequence"/>
</dbReference>
<feature type="compositionally biased region" description="Low complexity" evidence="1">
    <location>
        <begin position="158"/>
        <end position="179"/>
    </location>
</feature>
<evidence type="ECO:0000256" key="1">
    <source>
        <dbReference type="SAM" id="MobiDB-lite"/>
    </source>
</evidence>
<keyword evidence="2" id="KW-0812">Transmembrane</keyword>
<feature type="compositionally biased region" description="Basic and acidic residues" evidence="1">
    <location>
        <begin position="299"/>
        <end position="323"/>
    </location>
</feature>
<dbReference type="STRING" id="1220162.K1VJK4"/>